<dbReference type="Pfam" id="PF12796">
    <property type="entry name" value="Ank_2"/>
    <property type="match status" value="1"/>
</dbReference>
<dbReference type="OrthoDB" id="5632913at2"/>
<dbReference type="InterPro" id="IPR036770">
    <property type="entry name" value="Ankyrin_rpt-contain_sf"/>
</dbReference>
<evidence type="ECO:0000313" key="3">
    <source>
        <dbReference type="EMBL" id="KTD01485.1"/>
    </source>
</evidence>
<dbReference type="PROSITE" id="PS50088">
    <property type="entry name" value="ANK_REPEAT"/>
    <property type="match status" value="1"/>
</dbReference>
<reference evidence="3 5" key="1">
    <citation type="submission" date="2015-11" db="EMBL/GenBank/DDBJ databases">
        <title>Genomic analysis of 38 Legionella species identifies large and diverse effector repertoires.</title>
        <authorList>
            <person name="Burstein D."/>
            <person name="Amaro F."/>
            <person name="Zusman T."/>
            <person name="Lifshitz Z."/>
            <person name="Cohen O."/>
            <person name="Gilbert J.A."/>
            <person name="Pupko T."/>
            <person name="Shuman H.A."/>
            <person name="Segal G."/>
        </authorList>
    </citation>
    <scope>NUCLEOTIDE SEQUENCE [LARGE SCALE GENOMIC DNA]</scope>
    <source>
        <strain evidence="3 5">WO-44C</strain>
    </source>
</reference>
<evidence type="ECO:0000313" key="6">
    <source>
        <dbReference type="Proteomes" id="UP000251942"/>
    </source>
</evidence>
<keyword evidence="1" id="KW-0040">ANK repeat</keyword>
<keyword evidence="5" id="KW-1185">Reference proteome</keyword>
<name>A0A0W0U1F1_9GAMM</name>
<keyword evidence="2" id="KW-0472">Membrane</keyword>
<dbReference type="InterPro" id="IPR002110">
    <property type="entry name" value="Ankyrin_rpt"/>
</dbReference>
<dbReference type="EMBL" id="UASS01000018">
    <property type="protein sequence ID" value="SPX61296.1"/>
    <property type="molecule type" value="Genomic_DNA"/>
</dbReference>
<protein>
    <submittedName>
        <fullName evidence="3">Ankyrin repeats (3 copies)</fullName>
    </submittedName>
</protein>
<feature type="repeat" description="ANK" evidence="1">
    <location>
        <begin position="238"/>
        <end position="270"/>
    </location>
</feature>
<reference evidence="4 6" key="2">
    <citation type="submission" date="2018-06" db="EMBL/GenBank/DDBJ databases">
        <authorList>
            <consortium name="Pathogen Informatics"/>
            <person name="Doyle S."/>
        </authorList>
    </citation>
    <scope>NUCLEOTIDE SEQUENCE [LARGE SCALE GENOMIC DNA]</scope>
    <source>
        <strain evidence="4 6">NCTC12022</strain>
    </source>
</reference>
<evidence type="ECO:0000256" key="1">
    <source>
        <dbReference type="PROSITE-ProRule" id="PRU00023"/>
    </source>
</evidence>
<dbReference type="AlphaFoldDB" id="A0A0W0U1F1"/>
<sequence>MAVKSFWVRVWGLPEENESYVPYVLTFMFLWAPIVYLFSSLWALFRNEKEEPQQQLAETNRLFSQLTAEDELRANTEHSIEVFEQVVPVVEFGTTFNVYNHDSLQRRDSSSIEVEEFELMVEQFQQKPYSQDEMANTPLTAFLAARVFSSTRKYLESHHQEVLNLLVKLCELAKTSKPAQELLTTANNQNMELSPEVIEMGMPSNTPLMLLIKAGDSEAVKLLLPFYSAEDLMKATPRGNSLLHMAAITGQVEVLMLLKNRALELGVWSQLKEYKNQKGFTAFDILDSFRLLARNCLFKNLLDYADDFLGGEEINKAAVSNQGKKCLYEVRSKELLQFAEEVESVAKEDLTASCSAPISCA</sequence>
<gene>
    <name evidence="3" type="ORF">Lfee_1089</name>
    <name evidence="4" type="ORF">NCTC12022_02036</name>
</gene>
<dbReference type="Proteomes" id="UP000054698">
    <property type="component" value="Unassembled WGS sequence"/>
</dbReference>
<accession>A0A0W0U1F1</accession>
<dbReference type="PATRIC" id="fig|453.4.peg.1170"/>
<dbReference type="SUPFAM" id="SSF48403">
    <property type="entry name" value="Ankyrin repeat"/>
    <property type="match status" value="1"/>
</dbReference>
<keyword evidence="2" id="KW-0812">Transmembrane</keyword>
<evidence type="ECO:0000313" key="5">
    <source>
        <dbReference type="Proteomes" id="UP000054698"/>
    </source>
</evidence>
<evidence type="ECO:0000313" key="4">
    <source>
        <dbReference type="EMBL" id="SPX61296.1"/>
    </source>
</evidence>
<dbReference type="EMBL" id="LNYB01000031">
    <property type="protein sequence ID" value="KTD01485.1"/>
    <property type="molecule type" value="Genomic_DNA"/>
</dbReference>
<keyword evidence="2" id="KW-1133">Transmembrane helix</keyword>
<dbReference type="RefSeq" id="WP_058444678.1">
    <property type="nucleotide sequence ID" value="NZ_CAAAHT010000008.1"/>
</dbReference>
<feature type="transmembrane region" description="Helical" evidence="2">
    <location>
        <begin position="20"/>
        <end position="45"/>
    </location>
</feature>
<dbReference type="Gene3D" id="1.25.40.20">
    <property type="entry name" value="Ankyrin repeat-containing domain"/>
    <property type="match status" value="1"/>
</dbReference>
<organism evidence="3 5">
    <name type="scientific">Legionella feeleii</name>
    <dbReference type="NCBI Taxonomy" id="453"/>
    <lineage>
        <taxon>Bacteria</taxon>
        <taxon>Pseudomonadati</taxon>
        <taxon>Pseudomonadota</taxon>
        <taxon>Gammaproteobacteria</taxon>
        <taxon>Legionellales</taxon>
        <taxon>Legionellaceae</taxon>
        <taxon>Legionella</taxon>
    </lineage>
</organism>
<proteinExistence type="predicted"/>
<dbReference type="Proteomes" id="UP000251942">
    <property type="component" value="Unassembled WGS sequence"/>
</dbReference>
<evidence type="ECO:0000256" key="2">
    <source>
        <dbReference type="SAM" id="Phobius"/>
    </source>
</evidence>